<dbReference type="FunFam" id="1.25.40.10:FF:000196">
    <property type="entry name" value="Pentatricopeptide repeat-containing protein At4g14850"/>
    <property type="match status" value="2"/>
</dbReference>
<feature type="repeat" description="PPR" evidence="2">
    <location>
        <begin position="673"/>
        <end position="707"/>
    </location>
</feature>
<evidence type="ECO:0000313" key="4">
    <source>
        <dbReference type="Proteomes" id="UP000236161"/>
    </source>
</evidence>
<dbReference type="NCBIfam" id="TIGR00756">
    <property type="entry name" value="PPR"/>
    <property type="match status" value="6"/>
</dbReference>
<name>A0A2I0BCI9_9ASPA</name>
<feature type="repeat" description="PPR" evidence="2">
    <location>
        <begin position="129"/>
        <end position="163"/>
    </location>
</feature>
<keyword evidence="1" id="KW-0677">Repeat</keyword>
<dbReference type="InterPro" id="IPR046848">
    <property type="entry name" value="E_motif"/>
</dbReference>
<organism evidence="3 4">
    <name type="scientific">Apostasia shenzhenica</name>
    <dbReference type="NCBI Taxonomy" id="1088818"/>
    <lineage>
        <taxon>Eukaryota</taxon>
        <taxon>Viridiplantae</taxon>
        <taxon>Streptophyta</taxon>
        <taxon>Embryophyta</taxon>
        <taxon>Tracheophyta</taxon>
        <taxon>Spermatophyta</taxon>
        <taxon>Magnoliopsida</taxon>
        <taxon>Liliopsida</taxon>
        <taxon>Asparagales</taxon>
        <taxon>Orchidaceae</taxon>
        <taxon>Apostasioideae</taxon>
        <taxon>Apostasia</taxon>
    </lineage>
</organism>
<evidence type="ECO:0000256" key="1">
    <source>
        <dbReference type="ARBA" id="ARBA00022737"/>
    </source>
</evidence>
<dbReference type="FunFam" id="1.25.40.10:FF:000158">
    <property type="entry name" value="pentatricopeptide repeat-containing protein At2g33680"/>
    <property type="match status" value="1"/>
</dbReference>
<protein>
    <submittedName>
        <fullName evidence="3">Pentatricopeptide repeat-containing protein</fullName>
        <ecNumber evidence="3">3.6.4.12</ecNumber>
    </submittedName>
</protein>
<dbReference type="InterPro" id="IPR002885">
    <property type="entry name" value="PPR_rpt"/>
</dbReference>
<dbReference type="Proteomes" id="UP000236161">
    <property type="component" value="Unassembled WGS sequence"/>
</dbReference>
<dbReference type="Pfam" id="PF01535">
    <property type="entry name" value="PPR"/>
    <property type="match status" value="7"/>
</dbReference>
<dbReference type="GO" id="GO:0003678">
    <property type="term" value="F:DNA helicase activity"/>
    <property type="evidence" value="ECO:0007669"/>
    <property type="project" value="UniProtKB-EC"/>
</dbReference>
<feature type="repeat" description="PPR" evidence="2">
    <location>
        <begin position="98"/>
        <end position="128"/>
    </location>
</feature>
<dbReference type="InterPro" id="IPR011990">
    <property type="entry name" value="TPR-like_helical_dom_sf"/>
</dbReference>
<dbReference type="GO" id="GO:0016787">
    <property type="term" value="F:hydrolase activity"/>
    <property type="evidence" value="ECO:0007669"/>
    <property type="project" value="UniProtKB-KW"/>
</dbReference>
<gene>
    <name evidence="3" type="primary">PCMP-E86</name>
    <name evidence="3" type="ORF">AXF42_Ash005836</name>
</gene>
<evidence type="ECO:0000313" key="3">
    <source>
        <dbReference type="EMBL" id="PKA65502.1"/>
    </source>
</evidence>
<feature type="repeat" description="PPR" evidence="2">
    <location>
        <begin position="434"/>
        <end position="468"/>
    </location>
</feature>
<dbReference type="AlphaFoldDB" id="A0A2I0BCI9"/>
<dbReference type="OrthoDB" id="185373at2759"/>
<dbReference type="Pfam" id="PF13041">
    <property type="entry name" value="PPR_2"/>
    <property type="match status" value="2"/>
</dbReference>
<reference evidence="3 4" key="1">
    <citation type="journal article" date="2017" name="Nature">
        <title>The Apostasia genome and the evolution of orchids.</title>
        <authorList>
            <person name="Zhang G.Q."/>
            <person name="Liu K.W."/>
            <person name="Li Z."/>
            <person name="Lohaus R."/>
            <person name="Hsiao Y.Y."/>
            <person name="Niu S.C."/>
            <person name="Wang J.Y."/>
            <person name="Lin Y.C."/>
            <person name="Xu Q."/>
            <person name="Chen L.J."/>
            <person name="Yoshida K."/>
            <person name="Fujiwara S."/>
            <person name="Wang Z.W."/>
            <person name="Zhang Y.Q."/>
            <person name="Mitsuda N."/>
            <person name="Wang M."/>
            <person name="Liu G.H."/>
            <person name="Pecoraro L."/>
            <person name="Huang H.X."/>
            <person name="Xiao X.J."/>
            <person name="Lin M."/>
            <person name="Wu X.Y."/>
            <person name="Wu W.L."/>
            <person name="Chen Y.Y."/>
            <person name="Chang S.B."/>
            <person name="Sakamoto S."/>
            <person name="Ohme-Takagi M."/>
            <person name="Yagi M."/>
            <person name="Zeng S.J."/>
            <person name="Shen C.Y."/>
            <person name="Yeh C.M."/>
            <person name="Luo Y.B."/>
            <person name="Tsai W.C."/>
            <person name="Van de Peer Y."/>
            <person name="Liu Z.J."/>
        </authorList>
    </citation>
    <scope>NUCLEOTIDE SEQUENCE [LARGE SCALE GENOMIC DNA]</scope>
    <source>
        <strain evidence="4">cv. Shenzhen</strain>
        <tissue evidence="3">Stem</tissue>
    </source>
</reference>
<keyword evidence="3" id="KW-0378">Hydrolase</keyword>
<feature type="repeat" description="PPR" evidence="2">
    <location>
        <begin position="230"/>
        <end position="264"/>
    </location>
</feature>
<feature type="repeat" description="PPR" evidence="2">
    <location>
        <begin position="332"/>
        <end position="366"/>
    </location>
</feature>
<dbReference type="PANTHER" id="PTHR47928">
    <property type="entry name" value="REPEAT-CONTAINING PROTEIN, PUTATIVE-RELATED"/>
    <property type="match status" value="1"/>
</dbReference>
<dbReference type="Pfam" id="PF20431">
    <property type="entry name" value="E_motif"/>
    <property type="match status" value="1"/>
</dbReference>
<dbReference type="EMBL" id="KZ451895">
    <property type="protein sequence ID" value="PKA65502.1"/>
    <property type="molecule type" value="Genomic_DNA"/>
</dbReference>
<dbReference type="Gene3D" id="1.25.40.10">
    <property type="entry name" value="Tetratricopeptide repeat domain"/>
    <property type="match status" value="5"/>
</dbReference>
<accession>A0A2I0BCI9</accession>
<proteinExistence type="predicted"/>
<evidence type="ECO:0000256" key="2">
    <source>
        <dbReference type="PROSITE-ProRule" id="PRU00708"/>
    </source>
</evidence>
<dbReference type="PROSITE" id="PS51375">
    <property type="entry name" value="PPR"/>
    <property type="match status" value="7"/>
</dbReference>
<sequence>MVCRFKKGQRLFFSASCQKFLPFFSDLRVRFHEEAAITELCKQKNFREAISAFTSLKSRKLRRSTYSQLCIACANLKSLRHGRLVHQHLSCTSNTAPDVILHNHILNMYGKCGAMDEARQLFDEMPERNLVSWTSMISGYSQNFREIEAVEFFIEMLRSGFFPDQFSLGSVVRSCSGLSDAELGRQLHSYAIKLDYGSDLIVENTFVNMYSNSDRIDEAFAVFQRIAEKDLISWGSMISGFSQHGHDLEALYLFREMIGEGSCQPNQFHFGSVFNSCGSLNLLEYGKQLHSLCIKFGHGKDAFAGCSLSEMYAQCGRLDFTKMTFYHVEFPDIVSWNSVIGAFSRGGLLDESLRFFSKMRLSGLNPDNITIRWLLSACTSPQYLFQGQTLHSYTLKMTFARNTAICNSLLNMYAKCSDLNTVSYLFEDMESNQDTVSWNTVLTACLQHQQPEEVFQLSRQMQSLEIEFDHITLNSVLSASADLSCLEIGSQVHGIAFKAGFEEMLMVRNCLIHMYARCGNIDDARKLFELTGSDCDVFSWSSLIVGYAQSGCGSESLQLFEQMQSFMIKPNHVTFLGVLTACSHMGLVDEGLYYYNSMISIYAISPTREHCSCIVDLLARSGRLMEAENFIQNMPIEPDLKMWKSLLAACRAQNNTDIGKRAAEYVISEDPTDSSAYILLCNIYASSGCWEDAANIRKLMKSYGVKKSPGKSWIEIKGEMSVFIAEDRKHSQTEDIYGMLEVLDFDMRTAEHEKEKMQMPF</sequence>
<dbReference type="GO" id="GO:0099402">
    <property type="term" value="P:plant organ development"/>
    <property type="evidence" value="ECO:0007669"/>
    <property type="project" value="UniProtKB-ARBA"/>
</dbReference>
<dbReference type="EC" id="3.6.4.12" evidence="3"/>
<dbReference type="InterPro" id="IPR050421">
    <property type="entry name" value="PPR"/>
</dbReference>
<dbReference type="Pfam" id="PF12854">
    <property type="entry name" value="PPR_1"/>
    <property type="match status" value="1"/>
</dbReference>
<dbReference type="PANTHER" id="PTHR47928:SF155">
    <property type="entry name" value="OS05G0439300 PROTEIN"/>
    <property type="match status" value="1"/>
</dbReference>
<feature type="repeat" description="PPR" evidence="2">
    <location>
        <begin position="536"/>
        <end position="570"/>
    </location>
</feature>
<keyword evidence="4" id="KW-1185">Reference proteome</keyword>